<dbReference type="Proteomes" id="UP000231632">
    <property type="component" value="Unassembled WGS sequence"/>
</dbReference>
<organism evidence="1 2">
    <name type="scientific">Mariprofundus micogutta</name>
    <dbReference type="NCBI Taxonomy" id="1921010"/>
    <lineage>
        <taxon>Bacteria</taxon>
        <taxon>Pseudomonadati</taxon>
        <taxon>Pseudomonadota</taxon>
        <taxon>Candidatius Mariprofundia</taxon>
        <taxon>Mariprofundales</taxon>
        <taxon>Mariprofundaceae</taxon>
        <taxon>Mariprofundus</taxon>
    </lineage>
</organism>
<accession>A0A1L8CPA6</accession>
<dbReference type="AlphaFoldDB" id="A0A1L8CPA6"/>
<reference evidence="1 2" key="1">
    <citation type="journal article" date="2017" name="Arch. Microbiol.">
        <title>Mariprofundus micogutta sp. nov., a novel iron-oxidizing zetaproteobacterium isolated from a deep-sea hydrothermal field at the Bayonnaise knoll of the Izu-Ogasawara arc, and a description of Mariprofundales ord. nov. and Zetaproteobacteria classis nov.</title>
        <authorList>
            <person name="Makita H."/>
            <person name="Tanaka E."/>
            <person name="Mitsunobu S."/>
            <person name="Miyazaki M."/>
            <person name="Nunoura T."/>
            <person name="Uematsu K."/>
            <person name="Takaki Y."/>
            <person name="Nishi S."/>
            <person name="Shimamura S."/>
            <person name="Takai K."/>
        </authorList>
    </citation>
    <scope>NUCLEOTIDE SEQUENCE [LARGE SCALE GENOMIC DNA]</scope>
    <source>
        <strain evidence="1 2">ET2</strain>
    </source>
</reference>
<protein>
    <submittedName>
        <fullName evidence="1">Uncharacterized protein</fullName>
    </submittedName>
</protein>
<name>A0A1L8CPA6_9PROT</name>
<dbReference type="STRING" id="1921010.MMIC_P1725"/>
<sequence length="29" mass="3017">MKKKKSDNWSVLIALVAIIGVAGAATAFI</sequence>
<gene>
    <name evidence="1" type="ORF">MMIC_P1725</name>
</gene>
<proteinExistence type="predicted"/>
<keyword evidence="2" id="KW-1185">Reference proteome</keyword>
<evidence type="ECO:0000313" key="2">
    <source>
        <dbReference type="Proteomes" id="UP000231632"/>
    </source>
</evidence>
<evidence type="ECO:0000313" key="1">
    <source>
        <dbReference type="EMBL" id="GAV20752.1"/>
    </source>
</evidence>
<comment type="caution">
    <text evidence="1">The sequence shown here is derived from an EMBL/GenBank/DDBJ whole genome shotgun (WGS) entry which is preliminary data.</text>
</comment>
<dbReference type="EMBL" id="BDFD01000015">
    <property type="protein sequence ID" value="GAV20752.1"/>
    <property type="molecule type" value="Genomic_DNA"/>
</dbReference>